<dbReference type="AlphaFoldDB" id="A0A9N8ERY4"/>
<dbReference type="Gene3D" id="3.30.450.150">
    <property type="entry name" value="Haem-degrading domain"/>
    <property type="match status" value="1"/>
</dbReference>
<accession>A0A9N8ERY4</accession>
<sequence>MGSRNYSGLSDSPKHYRHINPIQSKKYLSEMSAPRHRIKRRLDNMSSFKGRYNDTMAAEYPPDPPAEDVAEEEDNTNADKNSLLSPIVNFATGDAVSTTSTKATAATASVMSHSNNSTINSTNNSTTSTISDDDNDYIGDVDEETSNHGANTTGNDGNNNNHRGKNGRTFGKGKSGRRKNPFGAMARRLGKGKSSASEEPRSKEQLAAAVSDALGAFDYDDDNTNNNNFTISDEGEELDPPRVKPLPLAPTKQSASSKNNSPVAEAFQTSVIVLTQVVADIGMAAAEAEAEANGWDVTICISDTVGIPIQVKRNTDMIGTAASFDLAVGKAKMASMFGRPTGRPGAGTQDAASAALVSLYPYLHMSGGVPLILNGTCCGSVGVSSGGLITQDDQEADEQVAWAAVKAMADIYWSYQVLASSGEQ</sequence>
<dbReference type="InterPro" id="IPR038084">
    <property type="entry name" value="PduO/GlcC-like_sf"/>
</dbReference>
<feature type="compositionally biased region" description="Low complexity" evidence="1">
    <location>
        <begin position="108"/>
        <end position="130"/>
    </location>
</feature>
<protein>
    <submittedName>
        <fullName evidence="2">Glcg protein</fullName>
    </submittedName>
</protein>
<proteinExistence type="predicted"/>
<keyword evidence="3" id="KW-1185">Reference proteome</keyword>
<feature type="compositionally biased region" description="Polar residues" evidence="1">
    <location>
        <begin position="251"/>
        <end position="261"/>
    </location>
</feature>
<evidence type="ECO:0000313" key="2">
    <source>
        <dbReference type="EMBL" id="CAB9525663.1"/>
    </source>
</evidence>
<dbReference type="Proteomes" id="UP001153069">
    <property type="component" value="Unassembled WGS sequence"/>
</dbReference>
<name>A0A9N8ERY4_9STRA</name>
<gene>
    <name evidence="2" type="ORF">SEMRO_1707_G292640.1</name>
</gene>
<feature type="compositionally biased region" description="Acidic residues" evidence="1">
    <location>
        <begin position="131"/>
        <end position="144"/>
    </location>
</feature>
<dbReference type="InterPro" id="IPR005624">
    <property type="entry name" value="PduO/GlcC-like"/>
</dbReference>
<reference evidence="2" key="1">
    <citation type="submission" date="2020-06" db="EMBL/GenBank/DDBJ databases">
        <authorList>
            <consortium name="Plant Systems Biology data submission"/>
        </authorList>
    </citation>
    <scope>NUCLEOTIDE SEQUENCE</scope>
    <source>
        <strain evidence="2">D6</strain>
    </source>
</reference>
<dbReference type="InterPro" id="IPR052517">
    <property type="entry name" value="GlcG_carb_metab_protein"/>
</dbReference>
<feature type="compositionally biased region" description="Low complexity" evidence="1">
    <location>
        <begin position="147"/>
        <end position="161"/>
    </location>
</feature>
<evidence type="ECO:0000256" key="1">
    <source>
        <dbReference type="SAM" id="MobiDB-lite"/>
    </source>
</evidence>
<organism evidence="2 3">
    <name type="scientific">Seminavis robusta</name>
    <dbReference type="NCBI Taxonomy" id="568900"/>
    <lineage>
        <taxon>Eukaryota</taxon>
        <taxon>Sar</taxon>
        <taxon>Stramenopiles</taxon>
        <taxon>Ochrophyta</taxon>
        <taxon>Bacillariophyta</taxon>
        <taxon>Bacillariophyceae</taxon>
        <taxon>Bacillariophycidae</taxon>
        <taxon>Naviculales</taxon>
        <taxon>Naviculaceae</taxon>
        <taxon>Seminavis</taxon>
    </lineage>
</organism>
<evidence type="ECO:0000313" key="3">
    <source>
        <dbReference type="Proteomes" id="UP001153069"/>
    </source>
</evidence>
<feature type="compositionally biased region" description="Polar residues" evidence="1">
    <location>
        <begin position="1"/>
        <end position="10"/>
    </location>
</feature>
<comment type="caution">
    <text evidence="2">The sequence shown here is derived from an EMBL/GenBank/DDBJ whole genome shotgun (WGS) entry which is preliminary data.</text>
</comment>
<dbReference type="EMBL" id="CAICTM010001705">
    <property type="protein sequence ID" value="CAB9525663.1"/>
    <property type="molecule type" value="Genomic_DNA"/>
</dbReference>
<feature type="region of interest" description="Disordered" evidence="1">
    <location>
        <begin position="1"/>
        <end position="80"/>
    </location>
</feature>
<dbReference type="PANTHER" id="PTHR34309">
    <property type="entry name" value="SLR1406 PROTEIN"/>
    <property type="match status" value="1"/>
</dbReference>
<dbReference type="PANTHER" id="PTHR34309:SF1">
    <property type="entry name" value="PROTEIN GLCG"/>
    <property type="match status" value="1"/>
</dbReference>
<feature type="region of interest" description="Disordered" evidence="1">
    <location>
        <begin position="108"/>
        <end position="261"/>
    </location>
</feature>
<feature type="compositionally biased region" description="Acidic residues" evidence="1">
    <location>
        <begin position="65"/>
        <end position="76"/>
    </location>
</feature>
<dbReference type="SUPFAM" id="SSF143744">
    <property type="entry name" value="GlcG-like"/>
    <property type="match status" value="1"/>
</dbReference>
<dbReference type="Pfam" id="PF03928">
    <property type="entry name" value="HbpS-like"/>
    <property type="match status" value="1"/>
</dbReference>